<dbReference type="SUPFAM" id="SSF53335">
    <property type="entry name" value="S-adenosyl-L-methionine-dependent methyltransferases"/>
    <property type="match status" value="1"/>
</dbReference>
<dbReference type="EMBL" id="CP113517">
    <property type="protein sequence ID" value="WAR46048.1"/>
    <property type="molecule type" value="Genomic_DNA"/>
</dbReference>
<sequence>MNTYRWNAQDYAQNSHAQQQWAKEMMALLRLTGSETVLDLGCGDGKITAEIAKIVDRGAVVGIDNAEAMIALARHRYPEQQHPNLSFQVMDAEKLSFAECFDLVFSNAVLHWVRQHQPVIDGLYRSLKTGGKILLRMGGKGDAAGMREAIDRVKDSARWSRYFIGFEFPYTFPGVDEYRLMLETAGFTVKRLELIAKDMTHEGPAWLAGWIRTTWLPYTQRIPENLKESFIEAVCSSYLDQVPLCADGKAHVAMVLLDVEAEKSAKL</sequence>
<evidence type="ECO:0000313" key="3">
    <source>
        <dbReference type="Proteomes" id="UP001162780"/>
    </source>
</evidence>
<dbReference type="Proteomes" id="UP001162780">
    <property type="component" value="Chromosome"/>
</dbReference>
<name>A0ABY7GNH0_9GAMM</name>
<dbReference type="GO" id="GO:0008168">
    <property type="term" value="F:methyltransferase activity"/>
    <property type="evidence" value="ECO:0007669"/>
    <property type="project" value="UniProtKB-KW"/>
</dbReference>
<dbReference type="InterPro" id="IPR025714">
    <property type="entry name" value="Methyltranfer_dom"/>
</dbReference>
<dbReference type="InterPro" id="IPR023149">
    <property type="entry name" value="Trans_acon_MeTrfase_C"/>
</dbReference>
<proteinExistence type="predicted"/>
<dbReference type="CDD" id="cd02440">
    <property type="entry name" value="AdoMet_MTases"/>
    <property type="match status" value="1"/>
</dbReference>
<keyword evidence="2" id="KW-0489">Methyltransferase</keyword>
<keyword evidence="3" id="KW-1185">Reference proteome</keyword>
<dbReference type="Gene3D" id="3.40.50.150">
    <property type="entry name" value="Vaccinia Virus protein VP39"/>
    <property type="match status" value="1"/>
</dbReference>
<evidence type="ECO:0000259" key="1">
    <source>
        <dbReference type="Pfam" id="PF13847"/>
    </source>
</evidence>
<dbReference type="Pfam" id="PF13847">
    <property type="entry name" value="Methyltransf_31"/>
    <property type="match status" value="1"/>
</dbReference>
<gene>
    <name evidence="2" type="ORF">NM686_005880</name>
</gene>
<dbReference type="RefSeq" id="WP_255186953.1">
    <property type="nucleotide sequence ID" value="NZ_CP113517.1"/>
</dbReference>
<dbReference type="PANTHER" id="PTHR43861:SF1">
    <property type="entry name" value="TRANS-ACONITATE 2-METHYLTRANSFERASE"/>
    <property type="match status" value="1"/>
</dbReference>
<accession>A0ABY7GNH0</accession>
<evidence type="ECO:0000313" key="2">
    <source>
        <dbReference type="EMBL" id="WAR46048.1"/>
    </source>
</evidence>
<protein>
    <submittedName>
        <fullName evidence="2">Methyltransferase domain-containing protein</fullName>
    </submittedName>
</protein>
<dbReference type="PANTHER" id="PTHR43861">
    <property type="entry name" value="TRANS-ACONITATE 2-METHYLTRANSFERASE-RELATED"/>
    <property type="match status" value="1"/>
</dbReference>
<dbReference type="InterPro" id="IPR029063">
    <property type="entry name" value="SAM-dependent_MTases_sf"/>
</dbReference>
<dbReference type="GO" id="GO:0032259">
    <property type="term" value="P:methylation"/>
    <property type="evidence" value="ECO:0007669"/>
    <property type="project" value="UniProtKB-KW"/>
</dbReference>
<dbReference type="Gene3D" id="1.10.150.290">
    <property type="entry name" value="S-adenosyl-L-methionine-dependent methyltransferases"/>
    <property type="match status" value="1"/>
</dbReference>
<keyword evidence="2" id="KW-0808">Transferase</keyword>
<reference evidence="2" key="1">
    <citation type="submission" date="2022-11" db="EMBL/GenBank/DDBJ databases">
        <title>Methylomonas rapida sp. nov., Carotenoid-Producing Obligate Methanotrophs with High Growth Characteristics and Biotechnological Potential.</title>
        <authorList>
            <person name="Tikhonova E.N."/>
            <person name="Suleimanov R.Z."/>
            <person name="Miroshnikov K."/>
            <person name="Oshkin I.Y."/>
            <person name="Belova S.E."/>
            <person name="Danilova O.V."/>
            <person name="Ashikhmin A."/>
            <person name="Konopkin A."/>
            <person name="But S.Y."/>
            <person name="Khmelenina V.N."/>
            <person name="Kuznetsov N."/>
            <person name="Pimenov N.V."/>
            <person name="Dedysh S.N."/>
        </authorList>
    </citation>
    <scope>NUCLEOTIDE SEQUENCE</scope>
    <source>
        <strain evidence="2">MP1</strain>
    </source>
</reference>
<feature type="domain" description="Methyltransferase" evidence="1">
    <location>
        <begin position="34"/>
        <end position="138"/>
    </location>
</feature>
<organism evidence="2 3">
    <name type="scientific">Methylomonas rapida</name>
    <dbReference type="NCBI Taxonomy" id="2963939"/>
    <lineage>
        <taxon>Bacteria</taxon>
        <taxon>Pseudomonadati</taxon>
        <taxon>Pseudomonadota</taxon>
        <taxon>Gammaproteobacteria</taxon>
        <taxon>Methylococcales</taxon>
        <taxon>Methylococcaceae</taxon>
        <taxon>Methylomonas</taxon>
    </lineage>
</organism>